<reference evidence="2" key="1">
    <citation type="journal article" date="2022" name="Mol. Ecol. Resour.">
        <title>The genomes of chicory, endive, great burdock and yacon provide insights into Asteraceae palaeo-polyploidization history and plant inulin production.</title>
        <authorList>
            <person name="Fan W."/>
            <person name="Wang S."/>
            <person name="Wang H."/>
            <person name="Wang A."/>
            <person name="Jiang F."/>
            <person name="Liu H."/>
            <person name="Zhao H."/>
            <person name="Xu D."/>
            <person name="Zhang Y."/>
        </authorList>
    </citation>
    <scope>NUCLEOTIDE SEQUENCE [LARGE SCALE GENOMIC DNA]</scope>
    <source>
        <strain evidence="2">cv. Niubang</strain>
    </source>
</reference>
<dbReference type="Proteomes" id="UP001055879">
    <property type="component" value="Linkage Group LG15"/>
</dbReference>
<dbReference type="EMBL" id="CM042061">
    <property type="protein sequence ID" value="KAI3673370.1"/>
    <property type="molecule type" value="Genomic_DNA"/>
</dbReference>
<organism evidence="1 2">
    <name type="scientific">Arctium lappa</name>
    <name type="common">Greater burdock</name>
    <name type="synonym">Lappa major</name>
    <dbReference type="NCBI Taxonomy" id="4217"/>
    <lineage>
        <taxon>Eukaryota</taxon>
        <taxon>Viridiplantae</taxon>
        <taxon>Streptophyta</taxon>
        <taxon>Embryophyta</taxon>
        <taxon>Tracheophyta</taxon>
        <taxon>Spermatophyta</taxon>
        <taxon>Magnoliopsida</taxon>
        <taxon>eudicotyledons</taxon>
        <taxon>Gunneridae</taxon>
        <taxon>Pentapetalae</taxon>
        <taxon>asterids</taxon>
        <taxon>campanulids</taxon>
        <taxon>Asterales</taxon>
        <taxon>Asteraceae</taxon>
        <taxon>Carduoideae</taxon>
        <taxon>Cardueae</taxon>
        <taxon>Arctiinae</taxon>
        <taxon>Arctium</taxon>
    </lineage>
</organism>
<reference evidence="1 2" key="2">
    <citation type="journal article" date="2022" name="Mol. Ecol. Resour.">
        <title>The genomes of chicory, endive, great burdock and yacon provide insights into Asteraceae paleo-polyploidization history and plant inulin production.</title>
        <authorList>
            <person name="Fan W."/>
            <person name="Wang S."/>
            <person name="Wang H."/>
            <person name="Wang A."/>
            <person name="Jiang F."/>
            <person name="Liu H."/>
            <person name="Zhao H."/>
            <person name="Xu D."/>
            <person name="Zhang Y."/>
        </authorList>
    </citation>
    <scope>NUCLEOTIDE SEQUENCE [LARGE SCALE GENOMIC DNA]</scope>
    <source>
        <strain evidence="2">cv. Niubang</strain>
    </source>
</reference>
<accession>A0ACB8XTB6</accession>
<sequence length="158" mass="17121">MGWGGRTGMGGIVVLMMSGEEALWIEVDQQYLMCRVVVVDSHTIVDTGRNSEGAFYEDVASASALSVAIRQHRKVAARILWLKNGLFIVAGESGVVMVMVMVMVMAGAEPGSGGLDTVDKYTTPCADCTTREAIQLNPGMRLIYSWKPSKCFIYCNSS</sequence>
<proteinExistence type="predicted"/>
<comment type="caution">
    <text evidence="1">The sequence shown here is derived from an EMBL/GenBank/DDBJ whole genome shotgun (WGS) entry which is preliminary data.</text>
</comment>
<evidence type="ECO:0000313" key="2">
    <source>
        <dbReference type="Proteomes" id="UP001055879"/>
    </source>
</evidence>
<gene>
    <name evidence="1" type="ORF">L6452_39488</name>
</gene>
<name>A0ACB8XTB6_ARCLA</name>
<keyword evidence="2" id="KW-1185">Reference proteome</keyword>
<protein>
    <submittedName>
        <fullName evidence="1">Uncharacterized protein</fullName>
    </submittedName>
</protein>
<evidence type="ECO:0000313" key="1">
    <source>
        <dbReference type="EMBL" id="KAI3673370.1"/>
    </source>
</evidence>